<dbReference type="InterPro" id="IPR003190">
    <property type="entry name" value="Asp_decarbox"/>
</dbReference>
<evidence type="ECO:0000256" key="9">
    <source>
        <dbReference type="HAMAP-Rule" id="MF_00446"/>
    </source>
</evidence>
<dbReference type="HAMAP" id="MF_00446">
    <property type="entry name" value="PanD"/>
    <property type="match status" value="1"/>
</dbReference>
<dbReference type="GO" id="GO:0015940">
    <property type="term" value="P:pantothenate biosynthetic process"/>
    <property type="evidence" value="ECO:0007669"/>
    <property type="project" value="UniProtKB-UniRule"/>
</dbReference>
<protein>
    <recommendedName>
        <fullName evidence="9">Aspartate 1-decarboxylase</fullName>
        <ecNumber evidence="9">4.1.1.11</ecNumber>
    </recommendedName>
    <alternativeName>
        <fullName evidence="9">Aspartate alpha-decarboxylase</fullName>
    </alternativeName>
    <component>
        <recommendedName>
            <fullName evidence="9">Aspartate 1-decarboxylase beta chain</fullName>
        </recommendedName>
    </component>
    <component>
        <recommendedName>
            <fullName evidence="9">Aspartate 1-decarboxylase alpha chain</fullName>
        </recommendedName>
    </component>
</protein>
<dbReference type="OrthoDB" id="9803983at2"/>
<proteinExistence type="inferred from homology"/>
<comment type="pathway">
    <text evidence="9">Cofactor biosynthesis; (R)-pantothenate biosynthesis; beta-alanine from L-aspartate: step 1/1.</text>
</comment>
<comment type="function">
    <text evidence="9">Catalyzes the pyruvoyl-dependent decarboxylation of aspartate to produce beta-alanine.</text>
</comment>
<evidence type="ECO:0000256" key="12">
    <source>
        <dbReference type="PIRSR" id="PIRSR006246-3"/>
    </source>
</evidence>
<feature type="binding site" evidence="9 11">
    <location>
        <position position="57"/>
    </location>
    <ligand>
        <name>substrate</name>
    </ligand>
</feature>
<keyword evidence="3 9" id="KW-0210">Decarboxylase</keyword>
<evidence type="ECO:0000313" key="15">
    <source>
        <dbReference type="Proteomes" id="UP000256424"/>
    </source>
</evidence>
<dbReference type="EC" id="4.1.1.11" evidence="9"/>
<dbReference type="Pfam" id="PF02261">
    <property type="entry name" value="Asp_decarbox"/>
    <property type="match status" value="1"/>
</dbReference>
<dbReference type="PANTHER" id="PTHR21012:SF0">
    <property type="entry name" value="ASPARTATE 1-DECARBOXYLASE"/>
    <property type="match status" value="1"/>
</dbReference>
<dbReference type="UniPathway" id="UPA00028">
    <property type="reaction ID" value="UER00002"/>
</dbReference>
<keyword evidence="6 9" id="KW-0456">Lyase</keyword>
<dbReference type="EMBL" id="NXLW01000001">
    <property type="protein sequence ID" value="RDU73845.1"/>
    <property type="molecule type" value="Genomic_DNA"/>
</dbReference>
<evidence type="ECO:0000256" key="13">
    <source>
        <dbReference type="PIRSR" id="PIRSR006246-5"/>
    </source>
</evidence>
<evidence type="ECO:0000256" key="10">
    <source>
        <dbReference type="PIRSR" id="PIRSR006246-1"/>
    </source>
</evidence>
<dbReference type="InterPro" id="IPR009010">
    <property type="entry name" value="Asp_de-COase-like_dom_sf"/>
</dbReference>
<evidence type="ECO:0000256" key="5">
    <source>
        <dbReference type="ARBA" id="ARBA00023145"/>
    </source>
</evidence>
<name>A0A3D8J9K0_9HELI</name>
<comment type="caution">
    <text evidence="14">The sequence shown here is derived from an EMBL/GenBank/DDBJ whole genome shotgun (WGS) entry which is preliminary data.</text>
</comment>
<feature type="chain" id="PRO_5017858156" description="Aspartate 1-decarboxylase alpha chain" evidence="9 13">
    <location>
        <begin position="25"/>
        <end position="130"/>
    </location>
</feature>
<accession>A0A3D8J9K0</accession>
<keyword evidence="8 9" id="KW-0670">Pyruvate</keyword>
<evidence type="ECO:0000256" key="8">
    <source>
        <dbReference type="ARBA" id="ARBA00023317"/>
    </source>
</evidence>
<sequence length="130" mass="14412">MRADFLYAKIHRATVTDSNLNYIGSISLDSRLMKASGILEGMKVEIVNINNGERFSTYAIEANSCSKKSKNTQEEQMATVCLNGAAARKVQQGDIIIILAYANVKLKYAKKIKPKIVFVDSCNMITTTQE</sequence>
<dbReference type="SUPFAM" id="SSF50692">
    <property type="entry name" value="ADC-like"/>
    <property type="match status" value="1"/>
</dbReference>
<dbReference type="GO" id="GO:0004068">
    <property type="term" value="F:aspartate 1-decarboxylase activity"/>
    <property type="evidence" value="ECO:0007669"/>
    <property type="project" value="UniProtKB-UniRule"/>
</dbReference>
<feature type="active site" description="Proton donor" evidence="9 10">
    <location>
        <position position="58"/>
    </location>
</feature>
<dbReference type="PIRSF" id="PIRSF006246">
    <property type="entry name" value="Asp_decarbox"/>
    <property type="match status" value="1"/>
</dbReference>
<comment type="cofactor">
    <cofactor evidence="9 10">
        <name>pyruvate</name>
        <dbReference type="ChEBI" id="CHEBI:15361"/>
    </cofactor>
    <text evidence="9 10">Binds 1 pyruvoyl group covalently per subunit.</text>
</comment>
<dbReference type="Proteomes" id="UP000256424">
    <property type="component" value="Unassembled WGS sequence"/>
</dbReference>
<dbReference type="AlphaFoldDB" id="A0A3D8J9K0"/>
<keyword evidence="5 9" id="KW-0865">Zymogen</keyword>
<feature type="binding site" evidence="9 11">
    <location>
        <begin position="84"/>
        <end position="86"/>
    </location>
    <ligand>
        <name>substrate</name>
    </ligand>
</feature>
<evidence type="ECO:0000256" key="4">
    <source>
        <dbReference type="ARBA" id="ARBA00022813"/>
    </source>
</evidence>
<comment type="subunit">
    <text evidence="9">Heterooctamer of four alpha and four beta subunits.</text>
</comment>
<comment type="catalytic activity">
    <reaction evidence="9">
        <text>L-aspartate + H(+) = beta-alanine + CO2</text>
        <dbReference type="Rhea" id="RHEA:19497"/>
        <dbReference type="ChEBI" id="CHEBI:15378"/>
        <dbReference type="ChEBI" id="CHEBI:16526"/>
        <dbReference type="ChEBI" id="CHEBI:29991"/>
        <dbReference type="ChEBI" id="CHEBI:57966"/>
        <dbReference type="EC" id="4.1.1.11"/>
    </reaction>
</comment>
<feature type="chain" id="PRO_5017858157" description="Aspartate 1-decarboxylase beta chain" evidence="9 13">
    <location>
        <begin position="1"/>
        <end position="24"/>
    </location>
</feature>
<organism evidence="14 15">
    <name type="scientific">Helicobacter aurati</name>
    <dbReference type="NCBI Taxonomy" id="137778"/>
    <lineage>
        <taxon>Bacteria</taxon>
        <taxon>Pseudomonadati</taxon>
        <taxon>Campylobacterota</taxon>
        <taxon>Epsilonproteobacteria</taxon>
        <taxon>Campylobacterales</taxon>
        <taxon>Helicobacteraceae</taxon>
        <taxon>Helicobacter</taxon>
    </lineage>
</organism>
<feature type="modified residue" description="Pyruvic acid (Ser)" evidence="9 12">
    <location>
        <position position="25"/>
    </location>
</feature>
<keyword evidence="15" id="KW-1185">Reference proteome</keyword>
<dbReference type="NCBIfam" id="TIGR00223">
    <property type="entry name" value="panD"/>
    <property type="match status" value="1"/>
</dbReference>
<dbReference type="GO" id="GO:0006523">
    <property type="term" value="P:alanine biosynthetic process"/>
    <property type="evidence" value="ECO:0007669"/>
    <property type="project" value="InterPro"/>
</dbReference>
<comment type="similarity">
    <text evidence="9">Belongs to the PanD family.</text>
</comment>
<gene>
    <name evidence="9" type="primary">panD</name>
    <name evidence="14" type="ORF">CQA66_00990</name>
</gene>
<evidence type="ECO:0000256" key="11">
    <source>
        <dbReference type="PIRSR" id="PIRSR006246-2"/>
    </source>
</evidence>
<keyword evidence="7 9" id="KW-0704">Schiff base</keyword>
<dbReference type="PANTHER" id="PTHR21012">
    <property type="entry name" value="ASPARTATE 1-DECARBOXYLASE"/>
    <property type="match status" value="1"/>
</dbReference>
<reference evidence="14 15" key="1">
    <citation type="submission" date="2018-04" db="EMBL/GenBank/DDBJ databases">
        <title>Novel Campyloabacter and Helicobacter Species and Strains.</title>
        <authorList>
            <person name="Mannion A.J."/>
            <person name="Shen Z."/>
            <person name="Fox J.G."/>
        </authorList>
    </citation>
    <scope>NUCLEOTIDE SEQUENCE [LARGE SCALE GENOMIC DNA]</scope>
    <source>
        <strain evidence="14 15">MIT 97-5075</strain>
    </source>
</reference>
<keyword evidence="2 9" id="KW-0566">Pantothenate biosynthesis</keyword>
<evidence type="ECO:0000256" key="6">
    <source>
        <dbReference type="ARBA" id="ARBA00023239"/>
    </source>
</evidence>
<dbReference type="GO" id="GO:0005829">
    <property type="term" value="C:cytosol"/>
    <property type="evidence" value="ECO:0007669"/>
    <property type="project" value="TreeGrafter"/>
</dbReference>
<dbReference type="RefSeq" id="WP_104762672.1">
    <property type="nucleotide sequence ID" value="NZ_FZPM01000005.1"/>
</dbReference>
<keyword evidence="1 9" id="KW-0963">Cytoplasm</keyword>
<evidence type="ECO:0000256" key="7">
    <source>
        <dbReference type="ARBA" id="ARBA00023270"/>
    </source>
</evidence>
<dbReference type="CDD" id="cd06919">
    <property type="entry name" value="Asp_decarbox"/>
    <property type="match status" value="1"/>
</dbReference>
<evidence type="ECO:0000313" key="14">
    <source>
        <dbReference type="EMBL" id="RDU73845.1"/>
    </source>
</evidence>
<evidence type="ECO:0000256" key="1">
    <source>
        <dbReference type="ARBA" id="ARBA00022490"/>
    </source>
</evidence>
<dbReference type="Gene3D" id="2.40.40.20">
    <property type="match status" value="1"/>
</dbReference>
<evidence type="ECO:0000256" key="3">
    <source>
        <dbReference type="ARBA" id="ARBA00022793"/>
    </source>
</evidence>
<comment type="PTM">
    <text evidence="9 12">Is synthesized initially as an inactive proenzyme, which is activated by self-cleavage at a specific serine bond to produce a beta-subunit with a hydroxyl group at its C-terminus and an alpha-subunit with a pyruvoyl group at its N-terminus.</text>
</comment>
<keyword evidence="4 9" id="KW-0068">Autocatalytic cleavage</keyword>
<evidence type="ECO:0000256" key="2">
    <source>
        <dbReference type="ARBA" id="ARBA00022655"/>
    </source>
</evidence>
<feature type="active site" description="Schiff-base intermediate with substrate; via pyruvic acid" evidence="9 10">
    <location>
        <position position="25"/>
    </location>
</feature>
<comment type="subcellular location">
    <subcellularLocation>
        <location evidence="9">Cytoplasm</location>
    </subcellularLocation>
</comment>